<organism evidence="3 4">
    <name type="scientific">Segatella copri</name>
    <dbReference type="NCBI Taxonomy" id="165179"/>
    <lineage>
        <taxon>Bacteria</taxon>
        <taxon>Pseudomonadati</taxon>
        <taxon>Bacteroidota</taxon>
        <taxon>Bacteroidia</taxon>
        <taxon>Bacteroidales</taxon>
        <taxon>Prevotellaceae</taxon>
        <taxon>Segatella</taxon>
    </lineage>
</organism>
<dbReference type="GO" id="GO:0003676">
    <property type="term" value="F:nucleic acid binding"/>
    <property type="evidence" value="ECO:0007669"/>
    <property type="project" value="InterPro"/>
</dbReference>
<gene>
    <name evidence="3" type="ORF">F7D95_12010</name>
</gene>
<dbReference type="AlphaFoldDB" id="A0AA90UGE6"/>
<comment type="caution">
    <text evidence="3">The sequence shown here is derived from an EMBL/GenBank/DDBJ whole genome shotgun (WGS) entry which is preliminary data.</text>
</comment>
<dbReference type="RefSeq" id="WP_153129019.1">
    <property type="nucleotide sequence ID" value="NZ_VZCW01000305.1"/>
</dbReference>
<feature type="domain" description="YhcG N-terminal" evidence="2">
    <location>
        <begin position="153"/>
        <end position="204"/>
    </location>
</feature>
<evidence type="ECO:0000259" key="2">
    <source>
        <dbReference type="Pfam" id="PF17761"/>
    </source>
</evidence>
<dbReference type="InterPro" id="IPR011856">
    <property type="entry name" value="tRNA_endonuc-like_dom_sf"/>
</dbReference>
<dbReference type="PANTHER" id="PTHR30547:SF5">
    <property type="entry name" value="NUCLEASE YHCG-RELATED"/>
    <property type="match status" value="1"/>
</dbReference>
<name>A0AA90UGE6_9BACT</name>
<evidence type="ECO:0000259" key="1">
    <source>
        <dbReference type="Pfam" id="PF06250"/>
    </source>
</evidence>
<dbReference type="InterPro" id="IPR041527">
    <property type="entry name" value="YhcG_N"/>
</dbReference>
<dbReference type="PANTHER" id="PTHR30547">
    <property type="entry name" value="UNCHARACTERIZED PROTEIN YHCG-RELATED"/>
    <property type="match status" value="1"/>
</dbReference>
<dbReference type="Proteomes" id="UP000442105">
    <property type="component" value="Unassembled WGS sequence"/>
</dbReference>
<evidence type="ECO:0000313" key="3">
    <source>
        <dbReference type="EMBL" id="MQN13508.1"/>
    </source>
</evidence>
<reference evidence="4" key="1">
    <citation type="submission" date="2019-09" db="EMBL/GenBank/DDBJ databases">
        <title>Distinct polysaccharide growth profiles of human intestinal Prevotella copri isolates.</title>
        <authorList>
            <person name="Fehlner-Peach H."/>
            <person name="Magnabosco C."/>
            <person name="Raghavan V."/>
            <person name="Scher J.U."/>
            <person name="Tett A."/>
            <person name="Cox L.M."/>
            <person name="Gottsegen C."/>
            <person name="Watters A."/>
            <person name="Wiltshire- Gordon J.D."/>
            <person name="Segata N."/>
            <person name="Bonneau R."/>
            <person name="Littman D.R."/>
        </authorList>
    </citation>
    <scope>NUCLEOTIDE SEQUENCE [LARGE SCALE GENOMIC DNA]</scope>
    <source>
        <strain evidence="4">iAQ1179</strain>
    </source>
</reference>
<dbReference type="Pfam" id="PF06250">
    <property type="entry name" value="YhcG_C"/>
    <property type="match status" value="1"/>
</dbReference>
<feature type="domain" description="YhcG PDDEXK nuclease" evidence="1">
    <location>
        <begin position="231"/>
        <end position="377"/>
    </location>
</feature>
<evidence type="ECO:0000313" key="4">
    <source>
        <dbReference type="Proteomes" id="UP000442105"/>
    </source>
</evidence>
<feature type="domain" description="YhcG N-terminal" evidence="2">
    <location>
        <begin position="26"/>
        <end position="98"/>
    </location>
</feature>
<dbReference type="EMBL" id="VZCW01000305">
    <property type="protein sequence ID" value="MQN13508.1"/>
    <property type="molecule type" value="Genomic_DNA"/>
</dbReference>
<protein>
    <submittedName>
        <fullName evidence="3">DUF1016 domain-containing protein</fullName>
    </submittedName>
</protein>
<sequence>MKKNEIPVAQNNDFDGLVAHIQQTQDVLQNNARLVINRHVTAKAWLTGYYIVEYEQKGADRAKYGEQLLKKLAEKLKDKKTFSYRTLRLYRQFYLVYNRLGLPIKKYLCGNLSIGQSVIAKLKSSQNEGLIIWQSVIAKSSDVVGNEVWVAPQELFDKLSFTHLAAILPISDPLERTFYETMAIRGTWSVRELQRQIDSNYYFRSGWSQKPEALAKLVEGKAETDTLALDIKSPFTFEFLGLQAKDVVEESDLETALITHLQDFILELGMGFCFEERQKKMLIDDRYFKADLVFYHRILKRHVIIELKANRLNYADAAQLHLYLAYYRKNIMQPDDNPPIGILLCSEVGQEMAEYSLLDLDESVFISKYQLNVPSKERMTEFLRKENEGLYNKV</sequence>
<proteinExistence type="predicted"/>
<dbReference type="Gene3D" id="3.40.1350.10">
    <property type="match status" value="1"/>
</dbReference>
<accession>A0AA90UGE6</accession>
<dbReference type="InterPro" id="IPR009362">
    <property type="entry name" value="YhcG_C"/>
</dbReference>
<dbReference type="InterPro" id="IPR053148">
    <property type="entry name" value="PD-DEXK-like_domain"/>
</dbReference>
<dbReference type="Pfam" id="PF17761">
    <property type="entry name" value="DUF1016_N"/>
    <property type="match status" value="2"/>
</dbReference>